<dbReference type="InterPro" id="IPR053049">
    <property type="entry name" value="TSC22_domain_protein_2"/>
</dbReference>
<feature type="compositionally biased region" description="Polar residues" evidence="3">
    <location>
        <begin position="10"/>
        <end position="21"/>
    </location>
</feature>
<dbReference type="EMBL" id="CM015724">
    <property type="protein sequence ID" value="KAF3698448.1"/>
    <property type="molecule type" value="Genomic_DNA"/>
</dbReference>
<dbReference type="PROSITE" id="PS01289">
    <property type="entry name" value="TSC22"/>
    <property type="match status" value="1"/>
</dbReference>
<gene>
    <name evidence="4" type="ORF">EXN66_Car014129</name>
</gene>
<accession>A0A6G1Q845</accession>
<reference evidence="4 5" key="1">
    <citation type="submission" date="2019-02" db="EMBL/GenBank/DDBJ databases">
        <title>Opniocepnalus argus genome.</title>
        <authorList>
            <person name="Zhou C."/>
            <person name="Xiao S."/>
        </authorList>
    </citation>
    <scope>NUCLEOTIDE SEQUENCE [LARGE SCALE GENOMIC DNA]</scope>
    <source>
        <strain evidence="4">OARG1902GOOAL</strain>
        <tissue evidence="4">Muscle</tissue>
    </source>
</reference>
<evidence type="ECO:0000256" key="2">
    <source>
        <dbReference type="SAM" id="Coils"/>
    </source>
</evidence>
<sequence length="332" mass="36776">MSGGKKRGSFQITSITSDPNQIAVSQLAPSMVLNILQSEASPFNRQGSSSQPTTPSLKRKYISHDAPEQGAGSSSRFRVVRLAVGGASRGGRGEPYRRGRWTCTDFMERPEGAEIRRVMNSMRHAHSLESLEMIGRDRDRGWVHSQDTSHLLAQPVSGKEELSSSPPSPTHQEPINVQLLDQKPPVRVEGIQSISPPPSPRPRKPPIPLRLDIDATGRSVLRLSHSQPSSPPAGPYHPTLTPIQTPAAFSLDQTMFNLPGDDSVSSNSLIAIDNKIEQAMDLVKRHLLLAVREEVELLREQIRELQEKNQQLERENHILRALTHTVQNTHTT</sequence>
<evidence type="ECO:0000313" key="5">
    <source>
        <dbReference type="Proteomes" id="UP000503349"/>
    </source>
</evidence>
<dbReference type="InterPro" id="IPR000580">
    <property type="entry name" value="TSC22/Bun"/>
</dbReference>
<feature type="region of interest" description="Disordered" evidence="3">
    <location>
        <begin position="1"/>
        <end position="21"/>
    </location>
</feature>
<evidence type="ECO:0000313" key="4">
    <source>
        <dbReference type="EMBL" id="KAF3698448.1"/>
    </source>
</evidence>
<evidence type="ECO:0000256" key="3">
    <source>
        <dbReference type="SAM" id="MobiDB-lite"/>
    </source>
</evidence>
<feature type="compositionally biased region" description="Pro residues" evidence="3">
    <location>
        <begin position="195"/>
        <end position="208"/>
    </location>
</feature>
<dbReference type="InterPro" id="IPR047862">
    <property type="entry name" value="TSC22/BUN_CS"/>
</dbReference>
<dbReference type="Gene3D" id="1.20.5.490">
    <property type="entry name" value="Single helix bin"/>
    <property type="match status" value="1"/>
</dbReference>
<keyword evidence="5" id="KW-1185">Reference proteome</keyword>
<feature type="region of interest" description="Disordered" evidence="3">
    <location>
        <begin position="151"/>
        <end position="174"/>
    </location>
</feature>
<dbReference type="GO" id="GO:0006357">
    <property type="term" value="P:regulation of transcription by RNA polymerase II"/>
    <property type="evidence" value="ECO:0007669"/>
    <property type="project" value="InterPro"/>
</dbReference>
<reference evidence="5" key="2">
    <citation type="submission" date="2019-02" db="EMBL/GenBank/DDBJ databases">
        <title>Opniocepnalus argus Var Kimnra genome.</title>
        <authorList>
            <person name="Zhou C."/>
            <person name="Xiao S."/>
        </authorList>
    </citation>
    <scope>NUCLEOTIDE SEQUENCE [LARGE SCALE GENOMIC DNA]</scope>
</reference>
<evidence type="ECO:0000256" key="1">
    <source>
        <dbReference type="ARBA" id="ARBA00007908"/>
    </source>
</evidence>
<dbReference type="PANTHER" id="PTHR46894">
    <property type="entry name" value="TSC22 DOMAIN FAMILY PROTEIN 2"/>
    <property type="match status" value="1"/>
</dbReference>
<dbReference type="AlphaFoldDB" id="A0A6G1Q845"/>
<dbReference type="SUPFAM" id="SSF58026">
    <property type="entry name" value="Delta-sleep-inducing peptide immunoreactive peptide"/>
    <property type="match status" value="1"/>
</dbReference>
<dbReference type="PANTHER" id="PTHR46894:SF2">
    <property type="entry name" value="TSC22 DOMAIN FAMILY MEMBER 4"/>
    <property type="match status" value="1"/>
</dbReference>
<organism evidence="4 5">
    <name type="scientific">Channa argus</name>
    <name type="common">Northern snakehead</name>
    <name type="synonym">Ophicephalus argus</name>
    <dbReference type="NCBI Taxonomy" id="215402"/>
    <lineage>
        <taxon>Eukaryota</taxon>
        <taxon>Metazoa</taxon>
        <taxon>Chordata</taxon>
        <taxon>Craniata</taxon>
        <taxon>Vertebrata</taxon>
        <taxon>Euteleostomi</taxon>
        <taxon>Actinopterygii</taxon>
        <taxon>Neopterygii</taxon>
        <taxon>Teleostei</taxon>
        <taxon>Neoteleostei</taxon>
        <taxon>Acanthomorphata</taxon>
        <taxon>Anabantaria</taxon>
        <taxon>Anabantiformes</taxon>
        <taxon>Channoidei</taxon>
        <taxon>Channidae</taxon>
        <taxon>Channa</taxon>
    </lineage>
</organism>
<comment type="similarity">
    <text evidence="1">Belongs to the TSC-22/Dip/Bun family.</text>
</comment>
<name>A0A6G1Q845_CHAAH</name>
<dbReference type="Pfam" id="PF01166">
    <property type="entry name" value="TSC22"/>
    <property type="match status" value="1"/>
</dbReference>
<dbReference type="Proteomes" id="UP000503349">
    <property type="component" value="Chromosome 13"/>
</dbReference>
<proteinExistence type="inferred from homology"/>
<keyword evidence="2" id="KW-0175">Coiled coil</keyword>
<feature type="coiled-coil region" evidence="2">
    <location>
        <begin position="288"/>
        <end position="325"/>
    </location>
</feature>
<feature type="region of interest" description="Disordered" evidence="3">
    <location>
        <begin position="189"/>
        <end position="209"/>
    </location>
</feature>
<protein>
    <submittedName>
        <fullName evidence="4">TSC22 domain family protein 3</fullName>
    </submittedName>
</protein>